<evidence type="ECO:0000313" key="2">
    <source>
        <dbReference type="EMBL" id="KXN74473.1"/>
    </source>
</evidence>
<evidence type="ECO:0000313" key="3">
    <source>
        <dbReference type="Proteomes" id="UP000070444"/>
    </source>
</evidence>
<dbReference type="EMBL" id="KQ964423">
    <property type="protein sequence ID" value="KXN74473.1"/>
    <property type="molecule type" value="Genomic_DNA"/>
</dbReference>
<feature type="region of interest" description="Disordered" evidence="1">
    <location>
        <begin position="156"/>
        <end position="180"/>
    </location>
</feature>
<evidence type="ECO:0000256" key="1">
    <source>
        <dbReference type="SAM" id="MobiDB-lite"/>
    </source>
</evidence>
<name>A0A137PHJ2_CONC2</name>
<accession>A0A137PHJ2</accession>
<dbReference type="Proteomes" id="UP000070444">
    <property type="component" value="Unassembled WGS sequence"/>
</dbReference>
<sequence>MKLIYIALGFGILTAAPRPQSGDRLEEMKADLVESFLHEAGMETREDEDDGQVVEERRVTKVFVEEEEGPVESSIDRLIEDIEELQGEEAEEVEEEEILVEVIDEQVLGDEVVISEDDLIVKNEIELIDEAPEVDPFTGENYEELDEYYDPIYLRGHLQRNGGRGHGRGRRGHGRRRSRH</sequence>
<gene>
    <name evidence="2" type="ORF">CONCODRAFT_82932</name>
</gene>
<protein>
    <submittedName>
        <fullName evidence="2">Uncharacterized protein</fullName>
    </submittedName>
</protein>
<keyword evidence="3" id="KW-1185">Reference proteome</keyword>
<dbReference type="AlphaFoldDB" id="A0A137PHJ2"/>
<reference evidence="2 3" key="1">
    <citation type="journal article" date="2015" name="Genome Biol. Evol.">
        <title>Phylogenomic analyses indicate that early fungi evolved digesting cell walls of algal ancestors of land plants.</title>
        <authorList>
            <person name="Chang Y."/>
            <person name="Wang S."/>
            <person name="Sekimoto S."/>
            <person name="Aerts A.L."/>
            <person name="Choi C."/>
            <person name="Clum A."/>
            <person name="LaButti K.M."/>
            <person name="Lindquist E.A."/>
            <person name="Yee Ngan C."/>
            <person name="Ohm R.A."/>
            <person name="Salamov A.A."/>
            <person name="Grigoriev I.V."/>
            <person name="Spatafora J.W."/>
            <person name="Berbee M.L."/>
        </authorList>
    </citation>
    <scope>NUCLEOTIDE SEQUENCE [LARGE SCALE GENOMIC DNA]</scope>
    <source>
        <strain evidence="2 3">NRRL 28638</strain>
    </source>
</reference>
<proteinExistence type="predicted"/>
<feature type="compositionally biased region" description="Basic residues" evidence="1">
    <location>
        <begin position="163"/>
        <end position="180"/>
    </location>
</feature>
<organism evidence="2 3">
    <name type="scientific">Conidiobolus coronatus (strain ATCC 28846 / CBS 209.66 / NRRL 28638)</name>
    <name type="common">Delacroixia coronata</name>
    <dbReference type="NCBI Taxonomy" id="796925"/>
    <lineage>
        <taxon>Eukaryota</taxon>
        <taxon>Fungi</taxon>
        <taxon>Fungi incertae sedis</taxon>
        <taxon>Zoopagomycota</taxon>
        <taxon>Entomophthoromycotina</taxon>
        <taxon>Entomophthoromycetes</taxon>
        <taxon>Entomophthorales</taxon>
        <taxon>Ancylistaceae</taxon>
        <taxon>Conidiobolus</taxon>
    </lineage>
</organism>